<gene>
    <name evidence="4" type="ORF">CI610_02863</name>
</gene>
<dbReference type="Pfam" id="PF13359">
    <property type="entry name" value="DDE_Tnp_4"/>
    <property type="match status" value="1"/>
</dbReference>
<organism evidence="4">
    <name type="scientific">invertebrate metagenome</name>
    <dbReference type="NCBI Taxonomy" id="1711999"/>
    <lineage>
        <taxon>unclassified sequences</taxon>
        <taxon>metagenomes</taxon>
        <taxon>organismal metagenomes</taxon>
    </lineage>
</organism>
<proteinExistence type="predicted"/>
<reference evidence="4" key="1">
    <citation type="journal article" date="2017" name="Appl. Environ. Microbiol.">
        <title>Molecular characterization of an Endozoicomonas-like organism causing infection in king scallop Pecten maximus L.</title>
        <authorList>
            <person name="Cano I."/>
            <person name="van Aerle R."/>
            <person name="Ross S."/>
            <person name="Verner-Jeffreys D.W."/>
            <person name="Paley R.K."/>
            <person name="Rimmer G."/>
            <person name="Ryder D."/>
            <person name="Hooper P."/>
            <person name="Stone D."/>
            <person name="Feist S.W."/>
        </authorList>
    </citation>
    <scope>NUCLEOTIDE SEQUENCE</scope>
</reference>
<evidence type="ECO:0000256" key="1">
    <source>
        <dbReference type="ARBA" id="ARBA00001968"/>
    </source>
</evidence>
<evidence type="ECO:0000256" key="2">
    <source>
        <dbReference type="ARBA" id="ARBA00022723"/>
    </source>
</evidence>
<evidence type="ECO:0000313" key="4">
    <source>
        <dbReference type="EMBL" id="PJE78207.1"/>
    </source>
</evidence>
<evidence type="ECO:0000259" key="3">
    <source>
        <dbReference type="Pfam" id="PF13359"/>
    </source>
</evidence>
<comment type="caution">
    <text evidence="4">The sequence shown here is derived from an EMBL/GenBank/DDBJ whole genome shotgun (WGS) entry which is preliminary data.</text>
</comment>
<dbReference type="AlphaFoldDB" id="A0A2H9T4S7"/>
<comment type="cofactor">
    <cofactor evidence="1">
        <name>a divalent metal cation</name>
        <dbReference type="ChEBI" id="CHEBI:60240"/>
    </cofactor>
</comment>
<accession>A0A2H9T4S7</accession>
<dbReference type="GO" id="GO:0046872">
    <property type="term" value="F:metal ion binding"/>
    <property type="evidence" value="ECO:0007669"/>
    <property type="project" value="UniProtKB-KW"/>
</dbReference>
<protein>
    <recommendedName>
        <fullName evidence="3">DDE Tnp4 domain-containing protein</fullName>
    </recommendedName>
</protein>
<sequence>MSRIWGGHASDRHIVQKDGDLFLPKLEPGDVILADKGFTVGDLLPAHIGLNMPPFVSSSCQMSVQEFFKTQQIAAPRIVVEMKMEQIKNFKILQSVLPINEVHLAEQIIRAQL</sequence>
<keyword evidence="2" id="KW-0479">Metal-binding</keyword>
<dbReference type="EMBL" id="NSIT01000232">
    <property type="protein sequence ID" value="PJE78207.1"/>
    <property type="molecule type" value="Genomic_DNA"/>
</dbReference>
<name>A0A2H9T4S7_9ZZZZ</name>
<dbReference type="PANTHER" id="PTHR23080">
    <property type="entry name" value="THAP DOMAIN PROTEIN"/>
    <property type="match status" value="1"/>
</dbReference>
<dbReference type="InterPro" id="IPR027806">
    <property type="entry name" value="HARBI1_dom"/>
</dbReference>
<feature type="domain" description="DDE Tnp4" evidence="3">
    <location>
        <begin position="2"/>
        <end position="111"/>
    </location>
</feature>